<dbReference type="PRINTS" id="PR00385">
    <property type="entry name" value="P450"/>
</dbReference>
<keyword evidence="8" id="KW-1133">Transmembrane helix</keyword>
<dbReference type="InterPro" id="IPR036396">
    <property type="entry name" value="Cyt_P450_sf"/>
</dbReference>
<dbReference type="PROSITE" id="PS00086">
    <property type="entry name" value="CYTOCHROME_P450"/>
    <property type="match status" value="1"/>
</dbReference>
<evidence type="ECO:0000256" key="4">
    <source>
        <dbReference type="ARBA" id="ARBA00023004"/>
    </source>
</evidence>
<dbReference type="GO" id="GO:0004497">
    <property type="term" value="F:monooxygenase activity"/>
    <property type="evidence" value="ECO:0007669"/>
    <property type="project" value="UniProtKB-KW"/>
</dbReference>
<dbReference type="InterPro" id="IPR001128">
    <property type="entry name" value="Cyt_P450"/>
</dbReference>
<dbReference type="GO" id="GO:0020037">
    <property type="term" value="F:heme binding"/>
    <property type="evidence" value="ECO:0007669"/>
    <property type="project" value="InterPro"/>
</dbReference>
<evidence type="ECO:0000313" key="10">
    <source>
        <dbReference type="WBParaSite" id="PSAMB.scaffold656size44437.g7859.t1"/>
    </source>
</evidence>
<dbReference type="GO" id="GO:0005506">
    <property type="term" value="F:iron ion binding"/>
    <property type="evidence" value="ECO:0007669"/>
    <property type="project" value="InterPro"/>
</dbReference>
<keyword evidence="9" id="KW-1185">Reference proteome</keyword>
<dbReference type="CDD" id="cd20628">
    <property type="entry name" value="CYP4"/>
    <property type="match status" value="1"/>
</dbReference>
<reference evidence="10" key="1">
    <citation type="submission" date="2022-11" db="UniProtKB">
        <authorList>
            <consortium name="WormBaseParasite"/>
        </authorList>
    </citation>
    <scope>IDENTIFICATION</scope>
</reference>
<keyword evidence="3 6" id="KW-0349">Heme</keyword>
<evidence type="ECO:0000313" key="9">
    <source>
        <dbReference type="Proteomes" id="UP000887566"/>
    </source>
</evidence>
<keyword evidence="6 7" id="KW-0479">Metal-binding</keyword>
<dbReference type="PANTHER" id="PTHR24291:SF146">
    <property type="entry name" value="CYTOCHROME P450"/>
    <property type="match status" value="1"/>
</dbReference>
<dbReference type="InterPro" id="IPR002401">
    <property type="entry name" value="Cyt_P450_E_grp-I"/>
</dbReference>
<proteinExistence type="inferred from homology"/>
<evidence type="ECO:0000256" key="5">
    <source>
        <dbReference type="ARBA" id="ARBA00023033"/>
    </source>
</evidence>
<dbReference type="PRINTS" id="PR00463">
    <property type="entry name" value="EP450I"/>
</dbReference>
<evidence type="ECO:0000256" key="6">
    <source>
        <dbReference type="PIRSR" id="PIRSR602401-1"/>
    </source>
</evidence>
<evidence type="ECO:0000256" key="7">
    <source>
        <dbReference type="RuleBase" id="RU000461"/>
    </source>
</evidence>
<organism evidence="9 10">
    <name type="scientific">Plectus sambesii</name>
    <dbReference type="NCBI Taxonomy" id="2011161"/>
    <lineage>
        <taxon>Eukaryota</taxon>
        <taxon>Metazoa</taxon>
        <taxon>Ecdysozoa</taxon>
        <taxon>Nematoda</taxon>
        <taxon>Chromadorea</taxon>
        <taxon>Plectida</taxon>
        <taxon>Plectina</taxon>
        <taxon>Plectoidea</taxon>
        <taxon>Plectidae</taxon>
        <taxon>Plectus</taxon>
    </lineage>
</organism>
<dbReference type="GO" id="GO:0016705">
    <property type="term" value="F:oxidoreductase activity, acting on paired donors, with incorporation or reduction of molecular oxygen"/>
    <property type="evidence" value="ECO:0007669"/>
    <property type="project" value="InterPro"/>
</dbReference>
<feature type="binding site" description="axial binding residue" evidence="6">
    <location>
        <position position="455"/>
    </location>
    <ligand>
        <name>heme</name>
        <dbReference type="ChEBI" id="CHEBI:30413"/>
    </ligand>
    <ligandPart>
        <name>Fe</name>
        <dbReference type="ChEBI" id="CHEBI:18248"/>
    </ligandPart>
</feature>
<keyword evidence="8" id="KW-0812">Transmembrane</keyword>
<dbReference type="InterPro" id="IPR050196">
    <property type="entry name" value="Cytochrome_P450_Monoox"/>
</dbReference>
<evidence type="ECO:0000256" key="8">
    <source>
        <dbReference type="SAM" id="Phobius"/>
    </source>
</evidence>
<keyword evidence="7" id="KW-0560">Oxidoreductase</keyword>
<accession>A0A914X3Y5</accession>
<dbReference type="Pfam" id="PF00067">
    <property type="entry name" value="p450"/>
    <property type="match status" value="1"/>
</dbReference>
<dbReference type="Gene3D" id="1.10.630.10">
    <property type="entry name" value="Cytochrome P450"/>
    <property type="match status" value="1"/>
</dbReference>
<dbReference type="Proteomes" id="UP000887566">
    <property type="component" value="Unplaced"/>
</dbReference>
<dbReference type="AlphaFoldDB" id="A0A914X3Y5"/>
<keyword evidence="4 6" id="KW-0408">Iron</keyword>
<protein>
    <submittedName>
        <fullName evidence="10">Uncharacterized protein</fullName>
    </submittedName>
</protein>
<name>A0A914X3Y5_9BILA</name>
<dbReference type="PANTHER" id="PTHR24291">
    <property type="entry name" value="CYTOCHROME P450 FAMILY 4"/>
    <property type="match status" value="1"/>
</dbReference>
<feature type="transmembrane region" description="Helical" evidence="8">
    <location>
        <begin position="6"/>
        <end position="23"/>
    </location>
</feature>
<dbReference type="WBParaSite" id="PSAMB.scaffold656size44437.g7859.t1">
    <property type="protein sequence ID" value="PSAMB.scaffold656size44437.g7859.t1"/>
    <property type="gene ID" value="PSAMB.scaffold656size44437.g7859"/>
</dbReference>
<evidence type="ECO:0000256" key="1">
    <source>
        <dbReference type="ARBA" id="ARBA00001971"/>
    </source>
</evidence>
<evidence type="ECO:0000256" key="2">
    <source>
        <dbReference type="ARBA" id="ARBA00010617"/>
    </source>
</evidence>
<keyword evidence="8" id="KW-0472">Membrane</keyword>
<comment type="cofactor">
    <cofactor evidence="1 6">
        <name>heme</name>
        <dbReference type="ChEBI" id="CHEBI:30413"/>
    </cofactor>
</comment>
<comment type="similarity">
    <text evidence="2 7">Belongs to the cytochrome P450 family.</text>
</comment>
<sequence>MLTIFWLVFILTIVGLIYFRQIIEFVRQRKRLIHFVDKLPGPHAIPLLGCTYQFKWNNLEFSYQLEEWASRYGPNGVCRLWIGPVPVIIITKAGAAQEILDSKILLTKSNQYDKLSEWLGTGLLISTGDKWRSRRKMLTPTFHFNILNGFVDIFAREAQILVGQLERYVDTNQSFDLFPYLKRCALDIICETSMGTKVDAQLNHDSEYVIAVQRMSQLIWKHERLPWFRLKPIWYLSGNGAEFDKNLKLLNDFTRKVISERTIKLQEEMGRQHKDSISQLDDEKKRFAFLDLLLMMQKENKLTDEDIREEVDTFMFEGHDTTSSGMGWTLWILGHHPYIQKKIFAELDEIFGDSDRPITPDDLKEMKYLERCIKEGLRLCPPVPLFARNVTEDTLVQGYTIPKGSTVVLVPIYMHRDDQVYTNPEVFDPDNFLTERVASRSTFSYIPFSAGQRNCIGQKFALMEEKTVLATILRKYYIKSMETVEKCRPLPEIILKPPKGFMVQLFTRRK</sequence>
<dbReference type="SUPFAM" id="SSF48264">
    <property type="entry name" value="Cytochrome P450"/>
    <property type="match status" value="1"/>
</dbReference>
<evidence type="ECO:0000256" key="3">
    <source>
        <dbReference type="ARBA" id="ARBA00022617"/>
    </source>
</evidence>
<keyword evidence="5 7" id="KW-0503">Monooxygenase</keyword>
<dbReference type="InterPro" id="IPR017972">
    <property type="entry name" value="Cyt_P450_CS"/>
</dbReference>